<dbReference type="EMBL" id="JH002001">
    <property type="protein sequence ID" value="EGW07312.1"/>
    <property type="molecule type" value="Genomic_DNA"/>
</dbReference>
<evidence type="ECO:0000313" key="1">
    <source>
        <dbReference type="EMBL" id="EGW07312.1"/>
    </source>
</evidence>
<reference evidence="2" key="1">
    <citation type="journal article" date="2011" name="Nat. Biotechnol.">
        <title>The genomic sequence of the Chinese hamster ovary (CHO)-K1 cell line.</title>
        <authorList>
            <person name="Xu X."/>
            <person name="Nagarajan H."/>
            <person name="Lewis N.E."/>
            <person name="Pan S."/>
            <person name="Cai Z."/>
            <person name="Liu X."/>
            <person name="Chen W."/>
            <person name="Xie M."/>
            <person name="Wang W."/>
            <person name="Hammond S."/>
            <person name="Andersen M.R."/>
            <person name="Neff N."/>
            <person name="Passarelli B."/>
            <person name="Koh W."/>
            <person name="Fan H.C."/>
            <person name="Wang J."/>
            <person name="Gui Y."/>
            <person name="Lee K.H."/>
            <person name="Betenbaugh M.J."/>
            <person name="Quake S.R."/>
            <person name="Famili I."/>
            <person name="Palsson B.O."/>
            <person name="Wang J."/>
        </authorList>
    </citation>
    <scope>NUCLEOTIDE SEQUENCE [LARGE SCALE GENOMIC DNA]</scope>
    <source>
        <strain evidence="2">CHO K1 cell line</strain>
    </source>
</reference>
<organism evidence="1 2">
    <name type="scientific">Cricetulus griseus</name>
    <name type="common">Chinese hamster</name>
    <name type="synonym">Cricetulus barabensis griseus</name>
    <dbReference type="NCBI Taxonomy" id="10029"/>
    <lineage>
        <taxon>Eukaryota</taxon>
        <taxon>Metazoa</taxon>
        <taxon>Chordata</taxon>
        <taxon>Craniata</taxon>
        <taxon>Vertebrata</taxon>
        <taxon>Euteleostomi</taxon>
        <taxon>Mammalia</taxon>
        <taxon>Eutheria</taxon>
        <taxon>Euarchontoglires</taxon>
        <taxon>Glires</taxon>
        <taxon>Rodentia</taxon>
        <taxon>Myomorpha</taxon>
        <taxon>Muroidea</taxon>
        <taxon>Cricetidae</taxon>
        <taxon>Cricetinae</taxon>
        <taxon>Cricetulus</taxon>
    </lineage>
</organism>
<dbReference type="Proteomes" id="UP000001075">
    <property type="component" value="Unassembled WGS sequence"/>
</dbReference>
<name>G3ID31_CRIGR</name>
<accession>G3ID31</accession>
<sequence length="60" mass="7009">MWVQFVSLSPWPSYTSREVTFYTNVCPLRPYDLEAAIMEDQKLEVCLIVWKQFCDDGSGD</sequence>
<gene>
    <name evidence="1" type="ORF">I79_021597</name>
</gene>
<evidence type="ECO:0000313" key="2">
    <source>
        <dbReference type="Proteomes" id="UP000001075"/>
    </source>
</evidence>
<dbReference type="AlphaFoldDB" id="G3ID31"/>
<dbReference type="InParanoid" id="G3ID31"/>
<protein>
    <submittedName>
        <fullName evidence="1">Uncharacterized protein</fullName>
    </submittedName>
</protein>
<proteinExistence type="predicted"/>